<organism evidence="2 3">
    <name type="scientific">Ophiocordyceps camponoti-floridani</name>
    <dbReference type="NCBI Taxonomy" id="2030778"/>
    <lineage>
        <taxon>Eukaryota</taxon>
        <taxon>Fungi</taxon>
        <taxon>Dikarya</taxon>
        <taxon>Ascomycota</taxon>
        <taxon>Pezizomycotina</taxon>
        <taxon>Sordariomycetes</taxon>
        <taxon>Hypocreomycetidae</taxon>
        <taxon>Hypocreales</taxon>
        <taxon>Ophiocordycipitaceae</taxon>
        <taxon>Ophiocordyceps</taxon>
    </lineage>
</organism>
<feature type="compositionally biased region" description="Low complexity" evidence="1">
    <location>
        <begin position="166"/>
        <end position="177"/>
    </location>
</feature>
<dbReference type="OrthoDB" id="10607245at2759"/>
<sequence length="202" mass="22339">MAPTNTTPGKPPMRLTRARARLGGASSIMGGLNDGNRSTERLAADAEAISASGVRNPAQQPAERIRVIIHTPQSRHRARIAALEARLDVLRKRMDLVVAIEHAREMIGINNRQKMHRHRHRLAKKMALEHPSPPPSPPRQLQETQLPAGQSWNLPDWDGDSKREILSPPLSPRSLAPQPLPAGEVDSGETVAKEEMEEMEDE</sequence>
<keyword evidence="3" id="KW-1185">Reference proteome</keyword>
<evidence type="ECO:0000313" key="3">
    <source>
        <dbReference type="Proteomes" id="UP000562929"/>
    </source>
</evidence>
<gene>
    <name evidence="2" type="ORF">GQ602_002877</name>
</gene>
<feature type="region of interest" description="Disordered" evidence="1">
    <location>
        <begin position="128"/>
        <end position="202"/>
    </location>
</feature>
<dbReference type="AlphaFoldDB" id="A0A8H4QB61"/>
<feature type="compositionally biased region" description="Polar residues" evidence="1">
    <location>
        <begin position="139"/>
        <end position="153"/>
    </location>
</feature>
<protein>
    <submittedName>
        <fullName evidence="2">Uncharacterized protein</fullName>
    </submittedName>
</protein>
<dbReference type="EMBL" id="JAACLJ010000002">
    <property type="protein sequence ID" value="KAF4592578.1"/>
    <property type="molecule type" value="Genomic_DNA"/>
</dbReference>
<dbReference type="Proteomes" id="UP000562929">
    <property type="component" value="Unassembled WGS sequence"/>
</dbReference>
<proteinExistence type="predicted"/>
<reference evidence="2 3" key="1">
    <citation type="journal article" date="2020" name="G3 (Bethesda)">
        <title>Genetic Underpinnings of Host Manipulation by Ophiocordyceps as Revealed by Comparative Transcriptomics.</title>
        <authorList>
            <person name="Will I."/>
            <person name="Das B."/>
            <person name="Trinh T."/>
            <person name="Brachmann A."/>
            <person name="Ohm R.A."/>
            <person name="de Bekker C."/>
        </authorList>
    </citation>
    <scope>NUCLEOTIDE SEQUENCE [LARGE SCALE GENOMIC DNA]</scope>
    <source>
        <strain evidence="2 3">EC05</strain>
    </source>
</reference>
<name>A0A8H4QB61_9HYPO</name>
<accession>A0A8H4QB61</accession>
<comment type="caution">
    <text evidence="2">The sequence shown here is derived from an EMBL/GenBank/DDBJ whole genome shotgun (WGS) entry which is preliminary data.</text>
</comment>
<evidence type="ECO:0000313" key="2">
    <source>
        <dbReference type="EMBL" id="KAF4592578.1"/>
    </source>
</evidence>
<evidence type="ECO:0000256" key="1">
    <source>
        <dbReference type="SAM" id="MobiDB-lite"/>
    </source>
</evidence>